<dbReference type="Proteomes" id="UP000681035">
    <property type="component" value="Chromosome"/>
</dbReference>
<protein>
    <submittedName>
        <fullName evidence="1">Uncharacterized protein</fullName>
    </submittedName>
</protein>
<evidence type="ECO:0000313" key="1">
    <source>
        <dbReference type="EMBL" id="BCK80408.1"/>
    </source>
</evidence>
<name>A0A810PW17_9FIRM</name>
<dbReference type="KEGG" id="vcop:MM50RIKEN_01710"/>
<keyword evidence="2" id="KW-1185">Reference proteome</keyword>
<gene>
    <name evidence="1" type="ORF">MM50RIKEN_01710</name>
</gene>
<organism evidence="1 2">
    <name type="scientific">Vescimonas coprocola</name>
    <dbReference type="NCBI Taxonomy" id="2714355"/>
    <lineage>
        <taxon>Bacteria</taxon>
        <taxon>Bacillati</taxon>
        <taxon>Bacillota</taxon>
        <taxon>Clostridia</taxon>
        <taxon>Eubacteriales</taxon>
        <taxon>Oscillospiraceae</taxon>
        <taxon>Vescimonas</taxon>
    </lineage>
</organism>
<sequence>MKRVEILVEESLYEFYRKVGAQAGGLPAERVMADALLKLAGELSLQALEKKRRP</sequence>
<dbReference type="RefSeq" id="WP_021858054.1">
    <property type="nucleotide sequence ID" value="NZ_AP023418.1"/>
</dbReference>
<evidence type="ECO:0000313" key="2">
    <source>
        <dbReference type="Proteomes" id="UP000681035"/>
    </source>
</evidence>
<dbReference type="EMBL" id="AP023418">
    <property type="protein sequence ID" value="BCK80408.1"/>
    <property type="molecule type" value="Genomic_DNA"/>
</dbReference>
<reference evidence="1" key="1">
    <citation type="submission" date="2020-09" db="EMBL/GenBank/DDBJ databases">
        <title>New species isolated from human feces.</title>
        <authorList>
            <person name="Kitahara M."/>
            <person name="Shigeno Y."/>
            <person name="Shime M."/>
            <person name="Matsumoto Y."/>
            <person name="Nakamura S."/>
            <person name="Motooka D."/>
            <person name="Fukuoka S."/>
            <person name="Nishikawa H."/>
            <person name="Benno Y."/>
        </authorList>
    </citation>
    <scope>NUCLEOTIDE SEQUENCE</scope>
    <source>
        <strain evidence="1">MM50</strain>
    </source>
</reference>
<dbReference type="AlphaFoldDB" id="A0A810PW17"/>
<proteinExistence type="predicted"/>
<accession>A0A810PW17</accession>